<evidence type="ECO:0000256" key="1">
    <source>
        <dbReference type="ARBA" id="ARBA00004496"/>
    </source>
</evidence>
<evidence type="ECO:0000256" key="7">
    <source>
        <dbReference type="ARBA" id="ARBA00022691"/>
    </source>
</evidence>
<evidence type="ECO:0000256" key="5">
    <source>
        <dbReference type="ARBA" id="ARBA00022603"/>
    </source>
</evidence>
<comment type="catalytic activity">
    <reaction evidence="10">
        <text>guanosine(10) in tRNA + 2 S-adenosyl-L-methionine = N(2)-dimethylguanosine(10) in tRNA + 2 S-adenosyl-L-homocysteine + 2 H(+)</text>
        <dbReference type="Rhea" id="RHEA:43124"/>
        <dbReference type="Rhea" id="RHEA-COMP:10355"/>
        <dbReference type="Rhea" id="RHEA-COMP:10358"/>
        <dbReference type="ChEBI" id="CHEBI:15378"/>
        <dbReference type="ChEBI" id="CHEBI:57856"/>
        <dbReference type="ChEBI" id="CHEBI:59789"/>
        <dbReference type="ChEBI" id="CHEBI:74269"/>
        <dbReference type="ChEBI" id="CHEBI:74513"/>
        <dbReference type="EC" id="2.1.1.213"/>
    </reaction>
</comment>
<evidence type="ECO:0000313" key="16">
    <source>
        <dbReference type="EMBL" id="KXB07574.1"/>
    </source>
</evidence>
<evidence type="ECO:0000256" key="11">
    <source>
        <dbReference type="ARBA" id="ARBA00054380"/>
    </source>
</evidence>
<comment type="caution">
    <text evidence="16">The sequence shown here is derived from an EMBL/GenBank/DDBJ whole genome shotgun (WGS) entry which is preliminary data.</text>
</comment>
<dbReference type="InterPro" id="IPR002052">
    <property type="entry name" value="DNA_methylase_N6_adenine_CS"/>
</dbReference>
<comment type="similarity">
    <text evidence="12">Belongs to the methyltransferase superfamily. Trm-G10 family.</text>
</comment>
<keyword evidence="7" id="KW-0949">S-adenosyl-L-methionine</keyword>
<dbReference type="AlphaFoldDB" id="A0A133VM94"/>
<proteinExistence type="inferred from homology"/>
<dbReference type="GO" id="GO:0030488">
    <property type="term" value="P:tRNA methylation"/>
    <property type="evidence" value="ECO:0007669"/>
    <property type="project" value="TreeGrafter"/>
</dbReference>
<reference evidence="16 17" key="1">
    <citation type="journal article" date="2016" name="Sci. Rep.">
        <title>Metabolic traits of an uncultured archaeal lineage -MSBL1- from brine pools of the Red Sea.</title>
        <authorList>
            <person name="Mwirichia R."/>
            <person name="Alam I."/>
            <person name="Rashid M."/>
            <person name="Vinu M."/>
            <person name="Ba-Alawi W."/>
            <person name="Anthony Kamau A."/>
            <person name="Kamanda Ngugi D."/>
            <person name="Goker M."/>
            <person name="Klenk H.P."/>
            <person name="Bajic V."/>
            <person name="Stingl U."/>
        </authorList>
    </citation>
    <scope>NUCLEOTIDE SEQUENCE [LARGE SCALE GENOMIC DNA]</scope>
    <source>
        <strain evidence="16">SCGC-AAA382K21</strain>
    </source>
</reference>
<organism evidence="16 17">
    <name type="scientific">candidate division MSBL1 archaeon SCGC-AAA382K21</name>
    <dbReference type="NCBI Taxonomy" id="1698283"/>
    <lineage>
        <taxon>Archaea</taxon>
        <taxon>Methanobacteriati</taxon>
        <taxon>Methanobacteriota</taxon>
        <taxon>candidate division MSBL1</taxon>
    </lineage>
</organism>
<dbReference type="GO" id="GO:0000049">
    <property type="term" value="F:tRNA binding"/>
    <property type="evidence" value="ECO:0007669"/>
    <property type="project" value="UniProtKB-KW"/>
</dbReference>
<evidence type="ECO:0000256" key="4">
    <source>
        <dbReference type="ARBA" id="ARBA00022555"/>
    </source>
</evidence>
<accession>A0A133VM94</accession>
<dbReference type="Gene3D" id="3.40.50.150">
    <property type="entry name" value="Vaccinia Virus protein VP39"/>
    <property type="match status" value="1"/>
</dbReference>
<keyword evidence="6" id="KW-0808">Transferase</keyword>
<evidence type="ECO:0000256" key="2">
    <source>
        <dbReference type="ARBA" id="ARBA00011245"/>
    </source>
</evidence>
<evidence type="ECO:0000256" key="14">
    <source>
        <dbReference type="ARBA" id="ARBA00082665"/>
    </source>
</evidence>
<evidence type="ECO:0000256" key="6">
    <source>
        <dbReference type="ARBA" id="ARBA00022679"/>
    </source>
</evidence>
<dbReference type="InterPro" id="IPR000241">
    <property type="entry name" value="RlmKL-like_Mtase"/>
</dbReference>
<sequence>MKRLTFLLSGEHPKIPSSEVIASIEAEECDYEVVESLDQVLTVDTHANPLRLASRLGMAHWVGENFGISSPEYLMDSLGSSDLLDFLPQSGDIAVRVKRIKRYLPEINELKLAERVADEILEEYDYDINLENQENEIFILLTEGKIVSTIVRAKIDRSAFVERKPPKRAAVHPGTMQPNFARALVNLARTPRNGTFLDPFCGVGGILLEAGLLGAIPVGIDIDSELIEGAEENLQVSGINEFELRTGDARDLEIEKVDAIATDPPYGRQASTGGMELKDLYRDALPVLADSLKSGGYFCITAPSGLNLKKMAKNIPLEPIEKYQQRVHKSLIRKIYVFRRE</sequence>
<dbReference type="GO" id="GO:0005737">
    <property type="term" value="C:cytoplasm"/>
    <property type="evidence" value="ECO:0007669"/>
    <property type="project" value="UniProtKB-SubCell"/>
</dbReference>
<dbReference type="PANTHER" id="PTHR14911">
    <property type="entry name" value="THUMP DOMAIN-CONTAINING"/>
    <property type="match status" value="1"/>
</dbReference>
<keyword evidence="3" id="KW-0963">Cytoplasm</keyword>
<dbReference type="PANTHER" id="PTHR14911:SF13">
    <property type="entry name" value="TRNA (GUANINE(6)-N2)-METHYLTRANSFERASE THUMP3"/>
    <property type="match status" value="1"/>
</dbReference>
<dbReference type="GO" id="GO:0160101">
    <property type="term" value="F:tRNA (guanine(10)-N2)-dimethyltransferase activity"/>
    <property type="evidence" value="ECO:0007669"/>
    <property type="project" value="UniProtKB-EC"/>
</dbReference>
<gene>
    <name evidence="16" type="ORF">AKJ54_00040</name>
</gene>
<keyword evidence="8" id="KW-0819">tRNA processing</keyword>
<evidence type="ECO:0000256" key="9">
    <source>
        <dbReference type="ARBA" id="ARBA00022884"/>
    </source>
</evidence>
<name>A0A133VM94_9EURY</name>
<dbReference type="SUPFAM" id="SSF53335">
    <property type="entry name" value="S-adenosyl-L-methionine-dependent methyltransferases"/>
    <property type="match status" value="1"/>
</dbReference>
<comment type="subunit">
    <text evidence="2">Monomer.</text>
</comment>
<keyword evidence="5" id="KW-0489">Methyltransferase</keyword>
<dbReference type="CDD" id="cd02440">
    <property type="entry name" value="AdoMet_MTases"/>
    <property type="match status" value="1"/>
</dbReference>
<protein>
    <recommendedName>
        <fullName evidence="13">tRNA (guanine(10)-N(2))-dimethyltransferase</fullName>
        <ecNumber evidence="13">2.1.1.213</ecNumber>
    </recommendedName>
    <alternativeName>
        <fullName evidence="14">tRNA:G10 dimethyltransferase</fullName>
    </alternativeName>
</protein>
<dbReference type="PATRIC" id="fig|1698283.3.peg.8"/>
<evidence type="ECO:0000259" key="15">
    <source>
        <dbReference type="Pfam" id="PF01170"/>
    </source>
</evidence>
<dbReference type="PROSITE" id="PS00092">
    <property type="entry name" value="N6_MTASE"/>
    <property type="match status" value="1"/>
</dbReference>
<evidence type="ECO:0000313" key="17">
    <source>
        <dbReference type="Proteomes" id="UP000070504"/>
    </source>
</evidence>
<feature type="domain" description="Ribosomal RNA large subunit methyltransferase K/L-like methyltransferase" evidence="15">
    <location>
        <begin position="167"/>
        <end position="330"/>
    </location>
</feature>
<keyword evidence="9" id="KW-0694">RNA-binding</keyword>
<dbReference type="EC" id="2.1.1.213" evidence="13"/>
<evidence type="ECO:0000256" key="13">
    <source>
        <dbReference type="ARBA" id="ARBA00066936"/>
    </source>
</evidence>
<dbReference type="Proteomes" id="UP000070504">
    <property type="component" value="Unassembled WGS sequence"/>
</dbReference>
<dbReference type="InterPro" id="IPR029063">
    <property type="entry name" value="SAM-dependent_MTases_sf"/>
</dbReference>
<dbReference type="EMBL" id="LHYH01000001">
    <property type="protein sequence ID" value="KXB07574.1"/>
    <property type="molecule type" value="Genomic_DNA"/>
</dbReference>
<comment type="function">
    <text evidence="11">Catalyzes the adenosylmethionine-dependent methylation of the exocyclic amino group (N(2)) of guanosine at position 10 of various tRNAs. Acts via a two-step process that leads to the formation of either N(2)-monomethyl (m(2)G) or N(2)-dimethylguanosine (m(2)(2)G).</text>
</comment>
<keyword evidence="4" id="KW-0820">tRNA-binding</keyword>
<dbReference type="Pfam" id="PF01170">
    <property type="entry name" value="UPF0020"/>
    <property type="match status" value="1"/>
</dbReference>
<evidence type="ECO:0000256" key="12">
    <source>
        <dbReference type="ARBA" id="ARBA00061338"/>
    </source>
</evidence>
<evidence type="ECO:0000256" key="3">
    <source>
        <dbReference type="ARBA" id="ARBA00022490"/>
    </source>
</evidence>
<evidence type="ECO:0000256" key="10">
    <source>
        <dbReference type="ARBA" id="ARBA00051883"/>
    </source>
</evidence>
<evidence type="ECO:0000256" key="8">
    <source>
        <dbReference type="ARBA" id="ARBA00022694"/>
    </source>
</evidence>
<keyword evidence="17" id="KW-1185">Reference proteome</keyword>
<dbReference type="FunFam" id="3.40.50.150:FF:000251">
    <property type="entry name" value="Putative RNA methylase"/>
    <property type="match status" value="1"/>
</dbReference>
<comment type="subcellular location">
    <subcellularLocation>
        <location evidence="1">Cytoplasm</location>
    </subcellularLocation>
</comment>